<dbReference type="Proteomes" id="UP000006304">
    <property type="component" value="Chromosome"/>
</dbReference>
<organism evidence="2 3">
    <name type="scientific">Nocardia brasiliensis (strain ATCC 700358 / HUJEG-1)</name>
    <dbReference type="NCBI Taxonomy" id="1133849"/>
    <lineage>
        <taxon>Bacteria</taxon>
        <taxon>Bacillati</taxon>
        <taxon>Actinomycetota</taxon>
        <taxon>Actinomycetes</taxon>
        <taxon>Mycobacteriales</taxon>
        <taxon>Nocardiaceae</taxon>
        <taxon>Nocardia</taxon>
    </lineage>
</organism>
<protein>
    <recommendedName>
        <fullName evidence="1">Acyl-CoA dehydrogenase/oxidase N-terminal domain-containing protein</fullName>
    </recommendedName>
</protein>
<reference evidence="2 3" key="1">
    <citation type="journal article" date="2012" name="J. Bacteriol.">
        <title>Complete genome sequence of Nocardia brasiliensis HUJEG-1.</title>
        <authorList>
            <person name="Vera-Cabrera L."/>
            <person name="Ortiz-Lopez R."/>
            <person name="Elizondo-Gonzalez R."/>
            <person name="Perez-Maya A.A."/>
            <person name="Ocampo-Candiani J."/>
        </authorList>
    </citation>
    <scope>NUCLEOTIDE SEQUENCE [LARGE SCALE GENOMIC DNA]</scope>
    <source>
        <strain evidence="3">ATCC 700358</strain>
    </source>
</reference>
<dbReference type="PANTHER" id="PTHR43884">
    <property type="entry name" value="ACYL-COA DEHYDROGENASE"/>
    <property type="match status" value="1"/>
</dbReference>
<dbReference type="InterPro" id="IPR013786">
    <property type="entry name" value="AcylCoA_DH/ox_N"/>
</dbReference>
<sequence>MPSWIERAEQVADEVLAPQAQTADQDGEIPRAHFDRLAEAGFYGVALQDDLDPATFTEAAEILIAGCLATAFVWAQHHGVARRVSVSPNHELRERLTADLRDGRLRAGVSYAGAAEPPSLVARRTAGGYLLDGTAPFVSGWGMVDLVGVMARDSADENALMSVVVPAVEGPQLRVRQIPLVAANASRTVTATFDGLFVPDADVDTLVPLQKFHDAAAIAVWRNGSLPLGLVRRCVAELETLGADHAALCEEAVLTRKELDAGLFGQTDLFVARARASELALRAAAALMTATGSRGIVTGSTAERTLREATFTLVFGSRPPIKTALFDHLTGTAAGQP</sequence>
<dbReference type="InterPro" id="IPR037069">
    <property type="entry name" value="AcylCoA_DH/ox_N_sf"/>
</dbReference>
<evidence type="ECO:0000259" key="1">
    <source>
        <dbReference type="Pfam" id="PF02771"/>
    </source>
</evidence>
<dbReference type="HOGENOM" id="CLU_045511_0_0_11"/>
<dbReference type="AlphaFoldDB" id="K0ESD2"/>
<dbReference type="PANTHER" id="PTHR43884:SF12">
    <property type="entry name" value="ISOVALERYL-COA DEHYDROGENASE, MITOCHONDRIAL-RELATED"/>
    <property type="match status" value="1"/>
</dbReference>
<evidence type="ECO:0000313" key="2">
    <source>
        <dbReference type="EMBL" id="AFT98605.1"/>
    </source>
</evidence>
<dbReference type="SUPFAM" id="SSF56645">
    <property type="entry name" value="Acyl-CoA dehydrogenase NM domain-like"/>
    <property type="match status" value="1"/>
</dbReference>
<dbReference type="InterPro" id="IPR036250">
    <property type="entry name" value="AcylCo_DH-like_C"/>
</dbReference>
<name>K0ESD2_NOCB7</name>
<dbReference type="KEGG" id="nbr:O3I_003215"/>
<feature type="domain" description="Acyl-CoA dehydrogenase/oxidase N-terminal" evidence="1">
    <location>
        <begin position="6"/>
        <end position="100"/>
    </location>
</feature>
<dbReference type="RefSeq" id="WP_014981466.1">
    <property type="nucleotide sequence ID" value="NC_018681.1"/>
</dbReference>
<dbReference type="GO" id="GO:0003995">
    <property type="term" value="F:acyl-CoA dehydrogenase activity"/>
    <property type="evidence" value="ECO:0007669"/>
    <property type="project" value="TreeGrafter"/>
</dbReference>
<dbReference type="SUPFAM" id="SSF47203">
    <property type="entry name" value="Acyl-CoA dehydrogenase C-terminal domain-like"/>
    <property type="match status" value="1"/>
</dbReference>
<evidence type="ECO:0000313" key="3">
    <source>
        <dbReference type="Proteomes" id="UP000006304"/>
    </source>
</evidence>
<dbReference type="EMBL" id="CP003876">
    <property type="protein sequence ID" value="AFT98605.1"/>
    <property type="molecule type" value="Genomic_DNA"/>
</dbReference>
<dbReference type="eggNOG" id="COG1960">
    <property type="taxonomic scope" value="Bacteria"/>
</dbReference>
<dbReference type="Gene3D" id="1.10.540.10">
    <property type="entry name" value="Acyl-CoA dehydrogenase/oxidase, N-terminal domain"/>
    <property type="match status" value="1"/>
</dbReference>
<gene>
    <name evidence="2" type="ORF">O3I_003215</name>
</gene>
<keyword evidence="3" id="KW-1185">Reference proteome</keyword>
<accession>K0ESD2</accession>
<dbReference type="Gene3D" id="1.20.140.10">
    <property type="entry name" value="Butyryl-CoA Dehydrogenase, subunit A, domain 3"/>
    <property type="match status" value="1"/>
</dbReference>
<dbReference type="GO" id="GO:0050660">
    <property type="term" value="F:flavin adenine dinucleotide binding"/>
    <property type="evidence" value="ECO:0007669"/>
    <property type="project" value="InterPro"/>
</dbReference>
<dbReference type="InterPro" id="IPR046373">
    <property type="entry name" value="Acyl-CoA_Oxase/DH_mid-dom_sf"/>
</dbReference>
<dbReference type="Pfam" id="PF02771">
    <property type="entry name" value="Acyl-CoA_dh_N"/>
    <property type="match status" value="1"/>
</dbReference>
<dbReference type="Gene3D" id="2.40.110.10">
    <property type="entry name" value="Butyryl-CoA Dehydrogenase, subunit A, domain 2"/>
    <property type="match status" value="1"/>
</dbReference>
<dbReference type="STRING" id="1133849.O3I_003215"/>
<dbReference type="InterPro" id="IPR009100">
    <property type="entry name" value="AcylCoA_DH/oxidase_NM_dom_sf"/>
</dbReference>
<proteinExistence type="predicted"/>